<proteinExistence type="predicted"/>
<evidence type="ECO:0000256" key="1">
    <source>
        <dbReference type="SAM" id="Phobius"/>
    </source>
</evidence>
<feature type="transmembrane region" description="Helical" evidence="1">
    <location>
        <begin position="70"/>
        <end position="92"/>
    </location>
</feature>
<feature type="transmembrane region" description="Helical" evidence="1">
    <location>
        <begin position="104"/>
        <end position="123"/>
    </location>
</feature>
<keyword evidence="1" id="KW-0812">Transmembrane</keyword>
<dbReference type="RefSeq" id="WP_322133381.1">
    <property type="nucleotide sequence ID" value="NZ_CP085036.1"/>
</dbReference>
<gene>
    <name evidence="2" type="ORF">M2152_001241</name>
</gene>
<dbReference type="EMBL" id="JARXVQ010000001">
    <property type="protein sequence ID" value="MDH6181059.1"/>
    <property type="molecule type" value="Genomic_DNA"/>
</dbReference>
<keyword evidence="3" id="KW-1185">Reference proteome</keyword>
<protein>
    <submittedName>
        <fullName evidence="2">Lysylphosphatidylglycerol synthetase-like protein (DUF2156 family)</fullName>
    </submittedName>
</protein>
<feature type="transmembrane region" description="Helical" evidence="1">
    <location>
        <begin position="177"/>
        <end position="199"/>
    </location>
</feature>
<accession>A0ABT6KPF5</accession>
<evidence type="ECO:0000313" key="3">
    <source>
        <dbReference type="Proteomes" id="UP001160142"/>
    </source>
</evidence>
<sequence>MSTPVSTDAPVPVPAAPTVVSRGWAVVGIVAALTSGASVFLSMSLSPEYVPGSVITSEIMDAGFAEKRPLLVAFHITTVVSALLLVVFAAGLHRRLQSVHRTQTLAPTIALVGIALVSVAQLLGSGLDTEFLFGVGDTAINLPSDIGMYSHWIATIPWLWAGAGIAALAAGASRRGALVPAWLAVVSIILGGLTVLIAVSPLQYMSAGPGILWLLIASLGFTLGDRALRRKS</sequence>
<name>A0ABT6KPF5_9MICO</name>
<feature type="transmembrane region" description="Helical" evidence="1">
    <location>
        <begin position="24"/>
        <end position="43"/>
    </location>
</feature>
<reference evidence="2 3" key="1">
    <citation type="submission" date="2023-04" db="EMBL/GenBank/DDBJ databases">
        <title>Genome Encyclopedia of Bacteria and Archaea VI: Functional Genomics of Type Strains.</title>
        <authorList>
            <person name="Whitman W."/>
        </authorList>
    </citation>
    <scope>NUCLEOTIDE SEQUENCE [LARGE SCALE GENOMIC DNA]</scope>
    <source>
        <strain evidence="2 3">SG_E_30_P1</strain>
    </source>
</reference>
<keyword evidence="1" id="KW-0472">Membrane</keyword>
<comment type="caution">
    <text evidence="2">The sequence shown here is derived from an EMBL/GenBank/DDBJ whole genome shotgun (WGS) entry which is preliminary data.</text>
</comment>
<dbReference type="Proteomes" id="UP001160142">
    <property type="component" value="Unassembled WGS sequence"/>
</dbReference>
<feature type="transmembrane region" description="Helical" evidence="1">
    <location>
        <begin position="211"/>
        <end position="228"/>
    </location>
</feature>
<feature type="transmembrane region" description="Helical" evidence="1">
    <location>
        <begin position="149"/>
        <end position="170"/>
    </location>
</feature>
<evidence type="ECO:0000313" key="2">
    <source>
        <dbReference type="EMBL" id="MDH6181059.1"/>
    </source>
</evidence>
<organism evidence="2 3">
    <name type="scientific">Antiquaquibacter oligotrophicus</name>
    <dbReference type="NCBI Taxonomy" id="2880260"/>
    <lineage>
        <taxon>Bacteria</taxon>
        <taxon>Bacillati</taxon>
        <taxon>Actinomycetota</taxon>
        <taxon>Actinomycetes</taxon>
        <taxon>Micrococcales</taxon>
        <taxon>Microbacteriaceae</taxon>
        <taxon>Antiquaquibacter</taxon>
    </lineage>
</organism>
<keyword evidence="1" id="KW-1133">Transmembrane helix</keyword>